<name>A0A9X1D745_9HYPH</name>
<evidence type="ECO:0000313" key="1">
    <source>
        <dbReference type="EMBL" id="MBT1159585.1"/>
    </source>
</evidence>
<reference evidence="1" key="2">
    <citation type="submission" date="2021-03" db="EMBL/GenBank/DDBJ databases">
        <authorList>
            <person name="Artuso I."/>
            <person name="Turrini P."/>
            <person name="Pirolo M."/>
            <person name="Lugli G.A."/>
            <person name="Ventura M."/>
            <person name="Visca P."/>
        </authorList>
    </citation>
    <scope>NUCLEOTIDE SEQUENCE</scope>
    <source>
        <strain evidence="1">LMG 26462</strain>
    </source>
</reference>
<dbReference type="Proteomes" id="UP001138921">
    <property type="component" value="Unassembled WGS sequence"/>
</dbReference>
<sequence length="87" mass="9906">MHLICCPFCGNRDETEFRFAVEAGKRRGSVSSSPDEWAKYLYFQNNVKGDTREVWMHLTCGELFILSRNSVTHSIHGSEPVRKAAEA</sequence>
<accession>A0A9X1D745</accession>
<comment type="caution">
    <text evidence="1">The sequence shown here is derived from an EMBL/GenBank/DDBJ whole genome shotgun (WGS) entry which is preliminary data.</text>
</comment>
<dbReference type="InterPro" id="IPR006279">
    <property type="entry name" value="SoxD"/>
</dbReference>
<dbReference type="RefSeq" id="WP_214393402.1">
    <property type="nucleotide sequence ID" value="NZ_JAFLWW010000012.1"/>
</dbReference>
<protein>
    <submittedName>
        <fullName evidence="1">Sarcosine oxidase subunit delta</fullName>
    </submittedName>
</protein>
<dbReference type="EMBL" id="JAFLWW010000012">
    <property type="protein sequence ID" value="MBT1159585.1"/>
    <property type="molecule type" value="Genomic_DNA"/>
</dbReference>
<dbReference type="Gene3D" id="3.30.2270.10">
    <property type="entry name" value="Folate-binding superfamily"/>
    <property type="match status" value="1"/>
</dbReference>
<reference evidence="1" key="1">
    <citation type="journal article" date="2021" name="Microorganisms">
        <title>Phylogenomic Reconstruction and Metabolic Potential of the Genus Aminobacter.</title>
        <authorList>
            <person name="Artuso I."/>
            <person name="Turrini P."/>
            <person name="Pirolo M."/>
            <person name="Lugli G.A."/>
            <person name="Ventura M."/>
            <person name="Visca P."/>
        </authorList>
    </citation>
    <scope>NUCLEOTIDE SEQUENCE</scope>
    <source>
        <strain evidence="1">LMG 26462</strain>
    </source>
</reference>
<dbReference type="Pfam" id="PF04267">
    <property type="entry name" value="SoxD"/>
    <property type="match status" value="1"/>
</dbReference>
<dbReference type="InterPro" id="IPR038561">
    <property type="entry name" value="SoxD_sf"/>
</dbReference>
<dbReference type="GO" id="GO:0046653">
    <property type="term" value="P:tetrahydrofolate metabolic process"/>
    <property type="evidence" value="ECO:0007669"/>
    <property type="project" value="InterPro"/>
</dbReference>
<organism evidence="1 2">
    <name type="scientific">Aminobacter anthyllidis</name>
    <dbReference type="NCBI Taxonomy" id="1035067"/>
    <lineage>
        <taxon>Bacteria</taxon>
        <taxon>Pseudomonadati</taxon>
        <taxon>Pseudomonadota</taxon>
        <taxon>Alphaproteobacteria</taxon>
        <taxon>Hyphomicrobiales</taxon>
        <taxon>Phyllobacteriaceae</taxon>
        <taxon>Aminobacter</taxon>
    </lineage>
</organism>
<keyword evidence="2" id="KW-1185">Reference proteome</keyword>
<proteinExistence type="predicted"/>
<evidence type="ECO:0000313" key="2">
    <source>
        <dbReference type="Proteomes" id="UP001138921"/>
    </source>
</evidence>
<dbReference type="AlphaFoldDB" id="A0A9X1D745"/>
<dbReference type="GO" id="GO:0008115">
    <property type="term" value="F:sarcosine oxidase activity"/>
    <property type="evidence" value="ECO:0007669"/>
    <property type="project" value="InterPro"/>
</dbReference>
<gene>
    <name evidence="1" type="ORF">J1C56_28935</name>
</gene>